<organism evidence="4 5">
    <name type="scientific">Nyssa sinensis</name>
    <dbReference type="NCBI Taxonomy" id="561372"/>
    <lineage>
        <taxon>Eukaryota</taxon>
        <taxon>Viridiplantae</taxon>
        <taxon>Streptophyta</taxon>
        <taxon>Embryophyta</taxon>
        <taxon>Tracheophyta</taxon>
        <taxon>Spermatophyta</taxon>
        <taxon>Magnoliopsida</taxon>
        <taxon>eudicotyledons</taxon>
        <taxon>Gunneridae</taxon>
        <taxon>Pentapetalae</taxon>
        <taxon>asterids</taxon>
        <taxon>Cornales</taxon>
        <taxon>Nyssaceae</taxon>
        <taxon>Nyssa</taxon>
    </lineage>
</organism>
<dbReference type="AlphaFoldDB" id="A0A5J5AGJ5"/>
<gene>
    <name evidence="4" type="ORF">F0562_036221</name>
</gene>
<evidence type="ECO:0000259" key="3">
    <source>
        <dbReference type="Pfam" id="PF25597"/>
    </source>
</evidence>
<feature type="domain" description="Retroviral polymerase SH3-like" evidence="3">
    <location>
        <begin position="2"/>
        <end position="47"/>
    </location>
</feature>
<dbReference type="EMBL" id="CM018045">
    <property type="protein sequence ID" value="KAA8528866.1"/>
    <property type="molecule type" value="Genomic_DNA"/>
</dbReference>
<feature type="domain" description="Reverse transcriptase Ty1/copia-type" evidence="2">
    <location>
        <begin position="239"/>
        <end position="425"/>
    </location>
</feature>
<evidence type="ECO:0000313" key="5">
    <source>
        <dbReference type="Proteomes" id="UP000325577"/>
    </source>
</evidence>
<dbReference type="InterPro" id="IPR057670">
    <property type="entry name" value="SH3_retrovirus"/>
</dbReference>
<dbReference type="InterPro" id="IPR013103">
    <property type="entry name" value="RVT_2"/>
</dbReference>
<dbReference type="OrthoDB" id="414945at2759"/>
<evidence type="ECO:0000259" key="2">
    <source>
        <dbReference type="Pfam" id="PF07727"/>
    </source>
</evidence>
<dbReference type="Proteomes" id="UP000325577">
    <property type="component" value="Linkage Group LG21"/>
</dbReference>
<dbReference type="SUPFAM" id="SSF56672">
    <property type="entry name" value="DNA/RNA polymerases"/>
    <property type="match status" value="1"/>
</dbReference>
<keyword evidence="5" id="KW-1185">Reference proteome</keyword>
<reference evidence="4 5" key="1">
    <citation type="submission" date="2019-09" db="EMBL/GenBank/DDBJ databases">
        <title>A chromosome-level genome assembly of the Chinese tupelo Nyssa sinensis.</title>
        <authorList>
            <person name="Yang X."/>
            <person name="Kang M."/>
            <person name="Yang Y."/>
            <person name="Xiong H."/>
            <person name="Wang M."/>
            <person name="Zhang Z."/>
            <person name="Wang Z."/>
            <person name="Wu H."/>
            <person name="Ma T."/>
            <person name="Liu J."/>
            <person name="Xi Z."/>
        </authorList>
    </citation>
    <scope>NUCLEOTIDE SEQUENCE [LARGE SCALE GENOMIC DNA]</scope>
    <source>
        <strain evidence="4">J267</strain>
        <tissue evidence="4">Leaf</tissue>
    </source>
</reference>
<accession>A0A5J5AGJ5</accession>
<protein>
    <submittedName>
        <fullName evidence="4">Uncharacterized protein</fullName>
    </submittedName>
</protein>
<feature type="region of interest" description="Disordered" evidence="1">
    <location>
        <begin position="69"/>
        <end position="92"/>
    </location>
</feature>
<feature type="compositionally biased region" description="Polar residues" evidence="1">
    <location>
        <begin position="147"/>
        <end position="182"/>
    </location>
</feature>
<evidence type="ECO:0000256" key="1">
    <source>
        <dbReference type="SAM" id="MobiDB-lite"/>
    </source>
</evidence>
<evidence type="ECO:0000313" key="4">
    <source>
        <dbReference type="EMBL" id="KAA8528866.1"/>
    </source>
</evidence>
<dbReference type="InterPro" id="IPR043502">
    <property type="entry name" value="DNA/RNA_pol_sf"/>
</dbReference>
<dbReference type="Pfam" id="PF25597">
    <property type="entry name" value="SH3_retrovirus"/>
    <property type="match status" value="1"/>
</dbReference>
<dbReference type="Pfam" id="PF07727">
    <property type="entry name" value="RVT_2"/>
    <property type="match status" value="1"/>
</dbReference>
<dbReference type="PANTHER" id="PTHR11439:SF489">
    <property type="entry name" value="RNA-DIRECTED DNA POLYMERASE"/>
    <property type="match status" value="1"/>
</dbReference>
<feature type="region of interest" description="Disordered" evidence="1">
    <location>
        <begin position="130"/>
        <end position="182"/>
    </location>
</feature>
<dbReference type="CDD" id="cd09272">
    <property type="entry name" value="RNase_HI_RT_Ty1"/>
    <property type="match status" value="1"/>
</dbReference>
<name>A0A5J5AGJ5_9ASTE</name>
<proteinExistence type="predicted"/>
<dbReference type="PANTHER" id="PTHR11439">
    <property type="entry name" value="GAG-POL-RELATED RETROTRANSPOSON"/>
    <property type="match status" value="1"/>
</dbReference>
<sequence>MEPKSKPCLFLGYSQTQSAYKCLEPQTKKIYISRHVVFDENQPHPLSAPSASASPIASSLTLFDYQITSRPAPSHRPPALPLSSAPSSPEGVLAPVAPSSGNITNPQVSIAPPAVLGYVFPNPHTLVSNSPAHDTFAAPPTVDPSFSHESSTEQTLGPTTHTQSSIEGNQHETSVPSQRVHRMTTQSMNKIFKPKQLHTVSLHPLPPTIESTCVSHALSQPEWCEAMSHELTALMKHGTWDLVPPPLNCNLVGCKWVFRVKRKPDGSVDRFKAHLVAKGYNQRPRLDYKETFNPAVKPATIRAVISIAVMKGWQIRQLDVNIAFLNRELTETIFMVQPPGFKDPFQPHHVCQLRKAIYGLKQAPRAWYTALKTTILQLGFHNSQADPSLFIYTKGSILCYFLVYVDDLLLTGNDSSFVASIIQQLGLFLSQHKYVRDLLSTTSMSGAKDVSTPLSTSQSLHLFDGTPPINSSKFCRVIDRLQYLSLTHPDISFTVNKLSQFMHKPTTTHSTTTKRLLRYLKQTIFHGIQITKAGSLVSTTYSDSDWAGNVDDRTSTSAYITFLGSNPISWSSKKQRAIARSTTEAEYRSLANIASETMWLLGLFNELGFSLKQSPHLLCDNLGATHLSFNLVHHSRMKHIQIDLHFVRDLVQEGRIHV</sequence>